<organism evidence="2 3">
    <name type="scientific">Protopolystoma xenopodis</name>
    <dbReference type="NCBI Taxonomy" id="117903"/>
    <lineage>
        <taxon>Eukaryota</taxon>
        <taxon>Metazoa</taxon>
        <taxon>Spiralia</taxon>
        <taxon>Lophotrochozoa</taxon>
        <taxon>Platyhelminthes</taxon>
        <taxon>Monogenea</taxon>
        <taxon>Polyopisthocotylea</taxon>
        <taxon>Polystomatidea</taxon>
        <taxon>Polystomatidae</taxon>
        <taxon>Protopolystoma</taxon>
    </lineage>
</organism>
<dbReference type="EMBL" id="CAAALY010010359">
    <property type="protein sequence ID" value="VEL10940.1"/>
    <property type="molecule type" value="Genomic_DNA"/>
</dbReference>
<evidence type="ECO:0000313" key="3">
    <source>
        <dbReference type="Proteomes" id="UP000784294"/>
    </source>
</evidence>
<sequence length="131" mass="14475">MCCQARLCPAARLMGSCIAVRWIARPVGDRDQIDRAQVVVGLPSARLVACASVALETFKLHICYLLLYPLHRDSGFSLRRGSHYCPFELLTLPLQSARTTGSTTASSFDNSEGASYSRQRHSESERARESV</sequence>
<evidence type="ECO:0000256" key="1">
    <source>
        <dbReference type="SAM" id="MobiDB-lite"/>
    </source>
</evidence>
<accession>A0A448WG68</accession>
<proteinExistence type="predicted"/>
<name>A0A448WG68_9PLAT</name>
<keyword evidence="3" id="KW-1185">Reference proteome</keyword>
<reference evidence="2" key="1">
    <citation type="submission" date="2018-11" db="EMBL/GenBank/DDBJ databases">
        <authorList>
            <consortium name="Pathogen Informatics"/>
        </authorList>
    </citation>
    <scope>NUCLEOTIDE SEQUENCE</scope>
</reference>
<gene>
    <name evidence="2" type="ORF">PXEA_LOCUS4380</name>
</gene>
<evidence type="ECO:0000313" key="2">
    <source>
        <dbReference type="EMBL" id="VEL10940.1"/>
    </source>
</evidence>
<feature type="compositionally biased region" description="Basic and acidic residues" evidence="1">
    <location>
        <begin position="120"/>
        <end position="131"/>
    </location>
</feature>
<protein>
    <submittedName>
        <fullName evidence="2">Uncharacterized protein</fullName>
    </submittedName>
</protein>
<comment type="caution">
    <text evidence="2">The sequence shown here is derived from an EMBL/GenBank/DDBJ whole genome shotgun (WGS) entry which is preliminary data.</text>
</comment>
<dbReference type="Proteomes" id="UP000784294">
    <property type="component" value="Unassembled WGS sequence"/>
</dbReference>
<feature type="region of interest" description="Disordered" evidence="1">
    <location>
        <begin position="100"/>
        <end position="131"/>
    </location>
</feature>
<dbReference type="AlphaFoldDB" id="A0A448WG68"/>
<feature type="compositionally biased region" description="Polar residues" evidence="1">
    <location>
        <begin position="108"/>
        <end position="117"/>
    </location>
</feature>